<evidence type="ECO:0000313" key="2">
    <source>
        <dbReference type="Proteomes" id="UP000015105"/>
    </source>
</evidence>
<protein>
    <submittedName>
        <fullName evidence="1">Uncharacterized protein</fullName>
    </submittedName>
</protein>
<proteinExistence type="predicted"/>
<name>A0A452ZTP5_AEGTS</name>
<reference evidence="1" key="5">
    <citation type="journal article" date="2021" name="G3 (Bethesda)">
        <title>Aegilops tauschii genome assembly Aet v5.0 features greater sequence contiguity and improved annotation.</title>
        <authorList>
            <person name="Wang L."/>
            <person name="Zhu T."/>
            <person name="Rodriguez J.C."/>
            <person name="Deal K.R."/>
            <person name="Dubcovsky J."/>
            <person name="McGuire P.E."/>
            <person name="Lux T."/>
            <person name="Spannagl M."/>
            <person name="Mayer K.F.X."/>
            <person name="Baldrich P."/>
            <person name="Meyers B.C."/>
            <person name="Huo N."/>
            <person name="Gu Y.Q."/>
            <person name="Zhou H."/>
            <person name="Devos K.M."/>
            <person name="Bennetzen J.L."/>
            <person name="Unver T."/>
            <person name="Budak H."/>
            <person name="Gulick P.J."/>
            <person name="Galiba G."/>
            <person name="Kalapos B."/>
            <person name="Nelson D.R."/>
            <person name="Li P."/>
            <person name="You F.M."/>
            <person name="Luo M.C."/>
            <person name="Dvorak J."/>
        </authorList>
    </citation>
    <scope>NUCLEOTIDE SEQUENCE [LARGE SCALE GENOMIC DNA]</scope>
    <source>
        <strain evidence="1">cv. AL8/78</strain>
    </source>
</reference>
<reference evidence="1" key="3">
    <citation type="journal article" date="2017" name="Nature">
        <title>Genome sequence of the progenitor of the wheat D genome Aegilops tauschii.</title>
        <authorList>
            <person name="Luo M.C."/>
            <person name="Gu Y.Q."/>
            <person name="Puiu D."/>
            <person name="Wang H."/>
            <person name="Twardziok S.O."/>
            <person name="Deal K.R."/>
            <person name="Huo N."/>
            <person name="Zhu T."/>
            <person name="Wang L."/>
            <person name="Wang Y."/>
            <person name="McGuire P.E."/>
            <person name="Liu S."/>
            <person name="Long H."/>
            <person name="Ramasamy R.K."/>
            <person name="Rodriguez J.C."/>
            <person name="Van S.L."/>
            <person name="Yuan L."/>
            <person name="Wang Z."/>
            <person name="Xia Z."/>
            <person name="Xiao L."/>
            <person name="Anderson O.D."/>
            <person name="Ouyang S."/>
            <person name="Liang Y."/>
            <person name="Zimin A.V."/>
            <person name="Pertea G."/>
            <person name="Qi P."/>
            <person name="Bennetzen J.L."/>
            <person name="Dai X."/>
            <person name="Dawson M.W."/>
            <person name="Muller H.G."/>
            <person name="Kugler K."/>
            <person name="Rivarola-Duarte L."/>
            <person name="Spannagl M."/>
            <person name="Mayer K.F.X."/>
            <person name="Lu F.H."/>
            <person name="Bevan M.W."/>
            <person name="Leroy P."/>
            <person name="Li P."/>
            <person name="You F.M."/>
            <person name="Sun Q."/>
            <person name="Liu Z."/>
            <person name="Lyons E."/>
            <person name="Wicker T."/>
            <person name="Salzberg S.L."/>
            <person name="Devos K.M."/>
            <person name="Dvorak J."/>
        </authorList>
    </citation>
    <scope>NUCLEOTIDE SEQUENCE [LARGE SCALE GENOMIC DNA]</scope>
    <source>
        <strain evidence="1">cv. AL8/78</strain>
    </source>
</reference>
<keyword evidence="2" id="KW-1185">Reference proteome</keyword>
<dbReference type="AlphaFoldDB" id="A0A452ZTP5"/>
<organism evidence="1 2">
    <name type="scientific">Aegilops tauschii subsp. strangulata</name>
    <name type="common">Goatgrass</name>
    <dbReference type="NCBI Taxonomy" id="200361"/>
    <lineage>
        <taxon>Eukaryota</taxon>
        <taxon>Viridiplantae</taxon>
        <taxon>Streptophyta</taxon>
        <taxon>Embryophyta</taxon>
        <taxon>Tracheophyta</taxon>
        <taxon>Spermatophyta</taxon>
        <taxon>Magnoliopsida</taxon>
        <taxon>Liliopsida</taxon>
        <taxon>Poales</taxon>
        <taxon>Poaceae</taxon>
        <taxon>BOP clade</taxon>
        <taxon>Pooideae</taxon>
        <taxon>Triticodae</taxon>
        <taxon>Triticeae</taxon>
        <taxon>Triticinae</taxon>
        <taxon>Aegilops</taxon>
    </lineage>
</organism>
<sequence length="47" mass="5215">PSLETLFTSACKQFLFMSIVLHWISQGSRAIKNHTVHIRASVCAAIT</sequence>
<reference evidence="2" key="2">
    <citation type="journal article" date="2017" name="Nat. Plants">
        <title>The Aegilops tauschii genome reveals multiple impacts of transposons.</title>
        <authorList>
            <person name="Zhao G."/>
            <person name="Zou C."/>
            <person name="Li K."/>
            <person name="Wang K."/>
            <person name="Li T."/>
            <person name="Gao L."/>
            <person name="Zhang X."/>
            <person name="Wang H."/>
            <person name="Yang Z."/>
            <person name="Liu X."/>
            <person name="Jiang W."/>
            <person name="Mao L."/>
            <person name="Kong X."/>
            <person name="Jiao Y."/>
            <person name="Jia J."/>
        </authorList>
    </citation>
    <scope>NUCLEOTIDE SEQUENCE [LARGE SCALE GENOMIC DNA]</scope>
    <source>
        <strain evidence="2">cv. AL8/78</strain>
    </source>
</reference>
<dbReference type="Proteomes" id="UP000015105">
    <property type="component" value="Chromosome 1D"/>
</dbReference>
<evidence type="ECO:0000313" key="1">
    <source>
        <dbReference type="EnsemblPlants" id="AET1Gv20911900.12"/>
    </source>
</evidence>
<dbReference type="Gramene" id="AET1Gv20911900.12">
    <property type="protein sequence ID" value="AET1Gv20911900.12"/>
    <property type="gene ID" value="AET1Gv20911900"/>
</dbReference>
<dbReference type="EnsemblPlants" id="AET1Gv20911900.12">
    <property type="protein sequence ID" value="AET1Gv20911900.12"/>
    <property type="gene ID" value="AET1Gv20911900"/>
</dbReference>
<accession>A0A452ZTP5</accession>
<reference evidence="1" key="4">
    <citation type="submission" date="2019-03" db="UniProtKB">
        <authorList>
            <consortium name="EnsemblPlants"/>
        </authorList>
    </citation>
    <scope>IDENTIFICATION</scope>
</reference>
<reference evidence="2" key="1">
    <citation type="journal article" date="2014" name="Science">
        <title>Ancient hybridizations among the ancestral genomes of bread wheat.</title>
        <authorList>
            <consortium name="International Wheat Genome Sequencing Consortium,"/>
            <person name="Marcussen T."/>
            <person name="Sandve S.R."/>
            <person name="Heier L."/>
            <person name="Spannagl M."/>
            <person name="Pfeifer M."/>
            <person name="Jakobsen K.S."/>
            <person name="Wulff B.B."/>
            <person name="Steuernagel B."/>
            <person name="Mayer K.F."/>
            <person name="Olsen O.A."/>
        </authorList>
    </citation>
    <scope>NUCLEOTIDE SEQUENCE [LARGE SCALE GENOMIC DNA]</scope>
    <source>
        <strain evidence="2">cv. AL8/78</strain>
    </source>
</reference>